<dbReference type="Pfam" id="PF00106">
    <property type="entry name" value="adh_short"/>
    <property type="match status" value="1"/>
</dbReference>
<evidence type="ECO:0000256" key="1">
    <source>
        <dbReference type="ARBA" id="ARBA00006484"/>
    </source>
</evidence>
<dbReference type="GO" id="GO:0016020">
    <property type="term" value="C:membrane"/>
    <property type="evidence" value="ECO:0007669"/>
    <property type="project" value="TreeGrafter"/>
</dbReference>
<comment type="similarity">
    <text evidence="1">Belongs to the short-chain dehydrogenases/reductases (SDR) family.</text>
</comment>
<comment type="caution">
    <text evidence="3">The sequence shown here is derived from an EMBL/GenBank/DDBJ whole genome shotgun (WGS) entry which is preliminary data.</text>
</comment>
<dbReference type="CDD" id="cd05233">
    <property type="entry name" value="SDR_c"/>
    <property type="match status" value="1"/>
</dbReference>
<evidence type="ECO:0000256" key="2">
    <source>
        <dbReference type="ARBA" id="ARBA00023002"/>
    </source>
</evidence>
<dbReference type="PRINTS" id="PR00081">
    <property type="entry name" value="GDHRDH"/>
</dbReference>
<dbReference type="Gene3D" id="3.40.50.720">
    <property type="entry name" value="NAD(P)-binding Rossmann-like Domain"/>
    <property type="match status" value="1"/>
</dbReference>
<keyword evidence="2" id="KW-0560">Oxidoreductase</keyword>
<protein>
    <submittedName>
        <fullName evidence="3">Short-subunit dehydrogenase</fullName>
    </submittedName>
</protein>
<accession>A0A318TVB3</accession>
<dbReference type="EMBL" id="QJTK01000015">
    <property type="protein sequence ID" value="PYF07810.1"/>
    <property type="molecule type" value="Genomic_DNA"/>
</dbReference>
<evidence type="ECO:0000313" key="3">
    <source>
        <dbReference type="EMBL" id="PYF07810.1"/>
    </source>
</evidence>
<dbReference type="PANTHER" id="PTHR44196">
    <property type="entry name" value="DEHYDROGENASE/REDUCTASE SDR FAMILY MEMBER 7B"/>
    <property type="match status" value="1"/>
</dbReference>
<dbReference type="SUPFAM" id="SSF51735">
    <property type="entry name" value="NAD(P)-binding Rossmann-fold domains"/>
    <property type="match status" value="1"/>
</dbReference>
<dbReference type="GO" id="GO:0016491">
    <property type="term" value="F:oxidoreductase activity"/>
    <property type="evidence" value="ECO:0007669"/>
    <property type="project" value="UniProtKB-KW"/>
</dbReference>
<proteinExistence type="inferred from homology"/>
<dbReference type="AlphaFoldDB" id="A0A318TVB3"/>
<dbReference type="InterPro" id="IPR002347">
    <property type="entry name" value="SDR_fam"/>
</dbReference>
<organism evidence="3 4">
    <name type="scientific">Rhodobacter viridis</name>
    <dbReference type="NCBI Taxonomy" id="1054202"/>
    <lineage>
        <taxon>Bacteria</taxon>
        <taxon>Pseudomonadati</taxon>
        <taxon>Pseudomonadota</taxon>
        <taxon>Alphaproteobacteria</taxon>
        <taxon>Rhodobacterales</taxon>
        <taxon>Rhodobacter group</taxon>
        <taxon>Rhodobacter</taxon>
    </lineage>
</organism>
<sequence length="248" mass="26313">MQNWIMQHWVVLGAGSDMARPFLRRLAGEGASLFLAGRTAADLETLAQDLRLRGAAAAEVMAFDARDAADYPALVARLAACEGVLNAASFVGSMPDQAAIDADPGLIAGVIADNFTGPATFLSLLAPVLEARGTGVVVGVGSVAGDRGRVGNYVYGAAKAAFATYLSGLRNRLGRKGVHVMTVKPGPVETRMTAGMKLPFMTTPEAVAEDILQGIAKRRNEIYTAKIWFLIMRVICHIPEPIFKKLSI</sequence>
<dbReference type="Proteomes" id="UP000247727">
    <property type="component" value="Unassembled WGS sequence"/>
</dbReference>
<keyword evidence="4" id="KW-1185">Reference proteome</keyword>
<name>A0A318TVB3_9RHOB</name>
<dbReference type="PANTHER" id="PTHR44196:SF1">
    <property type="entry name" value="DEHYDROGENASE_REDUCTASE SDR FAMILY MEMBER 7B"/>
    <property type="match status" value="1"/>
</dbReference>
<evidence type="ECO:0000313" key="4">
    <source>
        <dbReference type="Proteomes" id="UP000247727"/>
    </source>
</evidence>
<gene>
    <name evidence="3" type="ORF">C8J30_11556</name>
</gene>
<dbReference type="InterPro" id="IPR036291">
    <property type="entry name" value="NAD(P)-bd_dom_sf"/>
</dbReference>
<reference evidence="3 4" key="1">
    <citation type="submission" date="2018-06" db="EMBL/GenBank/DDBJ databases">
        <title>Genomic Encyclopedia of Type Strains, Phase III (KMG-III): the genomes of soil and plant-associated and newly described type strains.</title>
        <authorList>
            <person name="Whitman W."/>
        </authorList>
    </citation>
    <scope>NUCLEOTIDE SEQUENCE [LARGE SCALE GENOMIC DNA]</scope>
    <source>
        <strain evidence="3 4">JA737</strain>
    </source>
</reference>